<name>A0ABU1T561_9SPHI</name>
<accession>A0ABU1T561</accession>
<evidence type="ECO:0000256" key="2">
    <source>
        <dbReference type="SAM" id="SignalP"/>
    </source>
</evidence>
<evidence type="ECO:0000256" key="1">
    <source>
        <dbReference type="ARBA" id="ARBA00022729"/>
    </source>
</evidence>
<evidence type="ECO:0000259" key="3">
    <source>
        <dbReference type="Pfam" id="PF13505"/>
    </source>
</evidence>
<keyword evidence="5" id="KW-1185">Reference proteome</keyword>
<evidence type="ECO:0000313" key="4">
    <source>
        <dbReference type="EMBL" id="MDR6940499.1"/>
    </source>
</evidence>
<gene>
    <name evidence="4" type="ORF">J2W55_000327</name>
</gene>
<evidence type="ECO:0000313" key="5">
    <source>
        <dbReference type="Proteomes" id="UP001247620"/>
    </source>
</evidence>
<dbReference type="EMBL" id="JAVDUU010000001">
    <property type="protein sequence ID" value="MDR6940499.1"/>
    <property type="molecule type" value="Genomic_DNA"/>
</dbReference>
<feature type="signal peptide" evidence="2">
    <location>
        <begin position="1"/>
        <end position="20"/>
    </location>
</feature>
<organism evidence="4 5">
    <name type="scientific">Mucilaginibacter pocheonensis</name>
    <dbReference type="NCBI Taxonomy" id="398050"/>
    <lineage>
        <taxon>Bacteria</taxon>
        <taxon>Pseudomonadati</taxon>
        <taxon>Bacteroidota</taxon>
        <taxon>Sphingobacteriia</taxon>
        <taxon>Sphingobacteriales</taxon>
        <taxon>Sphingobacteriaceae</taxon>
        <taxon>Mucilaginibacter</taxon>
    </lineage>
</organism>
<sequence>MKKILLALAILGGTAFTSFAQTKSEDSGKFSIGVEAGLPLGDAKNNSSAIFGGSLKYELPIAPSTWFTISAGYNYFPYKSEIKDDLKALGIDKSGEGFIPVKAGIKYYIENGFFAEGQLGAAFGTSSGSGTAFAYSPGIGYTFDGGFEAGVRYEGWSKNGTISQVGLRLAYRF</sequence>
<reference evidence="4 5" key="1">
    <citation type="submission" date="2023-07" db="EMBL/GenBank/DDBJ databases">
        <title>Sorghum-associated microbial communities from plants grown in Nebraska, USA.</title>
        <authorList>
            <person name="Schachtman D."/>
        </authorList>
    </citation>
    <scope>NUCLEOTIDE SEQUENCE [LARGE SCALE GENOMIC DNA]</scope>
    <source>
        <strain evidence="4 5">3262</strain>
    </source>
</reference>
<dbReference type="InterPro" id="IPR027385">
    <property type="entry name" value="Beta-barrel_OMP"/>
</dbReference>
<feature type="chain" id="PRO_5045881992" description="Outer membrane protein beta-barrel domain-containing protein" evidence="2">
    <location>
        <begin position="21"/>
        <end position="173"/>
    </location>
</feature>
<feature type="domain" description="Outer membrane protein beta-barrel" evidence="3">
    <location>
        <begin position="15"/>
        <end position="173"/>
    </location>
</feature>
<proteinExistence type="predicted"/>
<keyword evidence="1 2" id="KW-0732">Signal</keyword>
<dbReference type="RefSeq" id="WP_310091210.1">
    <property type="nucleotide sequence ID" value="NZ_JAVDUU010000001.1"/>
</dbReference>
<dbReference type="Pfam" id="PF13505">
    <property type="entry name" value="OMP_b-brl"/>
    <property type="match status" value="1"/>
</dbReference>
<dbReference type="Proteomes" id="UP001247620">
    <property type="component" value="Unassembled WGS sequence"/>
</dbReference>
<dbReference type="InterPro" id="IPR011250">
    <property type="entry name" value="OMP/PagP_B-barrel"/>
</dbReference>
<comment type="caution">
    <text evidence="4">The sequence shown here is derived from an EMBL/GenBank/DDBJ whole genome shotgun (WGS) entry which is preliminary data.</text>
</comment>
<dbReference type="Gene3D" id="2.40.160.20">
    <property type="match status" value="1"/>
</dbReference>
<dbReference type="SUPFAM" id="SSF56925">
    <property type="entry name" value="OMPA-like"/>
    <property type="match status" value="1"/>
</dbReference>
<protein>
    <recommendedName>
        <fullName evidence="3">Outer membrane protein beta-barrel domain-containing protein</fullName>
    </recommendedName>
</protein>